<evidence type="ECO:0000256" key="1">
    <source>
        <dbReference type="ARBA" id="ARBA00006484"/>
    </source>
</evidence>
<dbReference type="Gene3D" id="3.40.50.720">
    <property type="entry name" value="NAD(P)-binding Rossmann-like Domain"/>
    <property type="match status" value="1"/>
</dbReference>
<feature type="compositionally biased region" description="Basic and acidic residues" evidence="3">
    <location>
        <begin position="160"/>
        <end position="170"/>
    </location>
</feature>
<dbReference type="AlphaFoldDB" id="A0A1M6PKT5"/>
<gene>
    <name evidence="4" type="ORF">SAMN05421803_113121</name>
</gene>
<dbReference type="RefSeq" id="WP_073381012.1">
    <property type="nucleotide sequence ID" value="NZ_FQZK01000013.1"/>
</dbReference>
<reference evidence="4 5" key="1">
    <citation type="submission" date="2016-11" db="EMBL/GenBank/DDBJ databases">
        <authorList>
            <person name="Jaros S."/>
            <person name="Januszkiewicz K."/>
            <person name="Wedrychowicz H."/>
        </authorList>
    </citation>
    <scope>NUCLEOTIDE SEQUENCE [LARGE SCALE GENOMIC DNA]</scope>
    <source>
        <strain evidence="4 5">CGMCC 4.5723</strain>
    </source>
</reference>
<evidence type="ECO:0000256" key="3">
    <source>
        <dbReference type="SAM" id="MobiDB-lite"/>
    </source>
</evidence>
<dbReference type="SUPFAM" id="SSF51735">
    <property type="entry name" value="NAD(P)-binding Rossmann-fold domains"/>
    <property type="match status" value="1"/>
</dbReference>
<dbReference type="EMBL" id="FQZK01000013">
    <property type="protein sequence ID" value="SHK08544.1"/>
    <property type="molecule type" value="Genomic_DNA"/>
</dbReference>
<dbReference type="STRING" id="758803.SAMN05421803_113121"/>
<accession>A0A1M6PKT5</accession>
<dbReference type="GO" id="GO:0016614">
    <property type="term" value="F:oxidoreductase activity, acting on CH-OH group of donors"/>
    <property type="evidence" value="ECO:0007669"/>
    <property type="project" value="UniProtKB-ARBA"/>
</dbReference>
<dbReference type="PRINTS" id="PR00081">
    <property type="entry name" value="GDHRDH"/>
</dbReference>
<evidence type="ECO:0000313" key="5">
    <source>
        <dbReference type="Proteomes" id="UP000184452"/>
    </source>
</evidence>
<comment type="similarity">
    <text evidence="1">Belongs to the short-chain dehydrogenases/reductases (SDR) family.</text>
</comment>
<organism evidence="4 5">
    <name type="scientific">Nocardiopsis flavescens</name>
    <dbReference type="NCBI Taxonomy" id="758803"/>
    <lineage>
        <taxon>Bacteria</taxon>
        <taxon>Bacillati</taxon>
        <taxon>Actinomycetota</taxon>
        <taxon>Actinomycetes</taxon>
        <taxon>Streptosporangiales</taxon>
        <taxon>Nocardiopsidaceae</taxon>
        <taxon>Nocardiopsis</taxon>
    </lineage>
</organism>
<evidence type="ECO:0000313" key="4">
    <source>
        <dbReference type="EMBL" id="SHK08544.1"/>
    </source>
</evidence>
<keyword evidence="2" id="KW-0560">Oxidoreductase</keyword>
<proteinExistence type="inferred from homology"/>
<evidence type="ECO:0000256" key="2">
    <source>
        <dbReference type="ARBA" id="ARBA00023002"/>
    </source>
</evidence>
<dbReference type="Pfam" id="PF13561">
    <property type="entry name" value="adh_short_C2"/>
    <property type="match status" value="2"/>
</dbReference>
<dbReference type="PROSITE" id="PS00061">
    <property type="entry name" value="ADH_SHORT"/>
    <property type="match status" value="1"/>
</dbReference>
<dbReference type="Proteomes" id="UP000184452">
    <property type="component" value="Unassembled WGS sequence"/>
</dbReference>
<dbReference type="InterPro" id="IPR020904">
    <property type="entry name" value="Sc_DH/Rdtase_CS"/>
</dbReference>
<dbReference type="InterPro" id="IPR036291">
    <property type="entry name" value="NAD(P)-bd_dom_sf"/>
</dbReference>
<dbReference type="OrthoDB" id="3571370at2"/>
<dbReference type="InterPro" id="IPR002347">
    <property type="entry name" value="SDR_fam"/>
</dbReference>
<feature type="region of interest" description="Disordered" evidence="3">
    <location>
        <begin position="151"/>
        <end position="170"/>
    </location>
</feature>
<name>A0A1M6PKT5_9ACTN</name>
<dbReference type="PANTHER" id="PTHR48107">
    <property type="entry name" value="NADPH-DEPENDENT ALDEHYDE REDUCTASE-LIKE PROTEIN, CHLOROPLASTIC-RELATED"/>
    <property type="match status" value="1"/>
</dbReference>
<dbReference type="PANTHER" id="PTHR48107:SF7">
    <property type="entry name" value="RE15974P"/>
    <property type="match status" value="1"/>
</dbReference>
<dbReference type="CDD" id="cd05233">
    <property type="entry name" value="SDR_c"/>
    <property type="match status" value="1"/>
</dbReference>
<keyword evidence="5" id="KW-1185">Reference proteome</keyword>
<protein>
    <submittedName>
        <fullName evidence="4">3-oxoacyl-[acyl-carrier protein] reductase</fullName>
    </submittedName>
</protein>
<sequence length="296" mass="30688">MTNSAHLPLRGRTALVTGVSRRRGIGYAIAVRLAGLGADLFLHHHRAHDSGQPWGADDLDGVREGVRAALRPGAVLGDLGADLADPDAPERLVAAARDLTGSLHVLVCNHARSGGDGSILDMTAERLDGHWAVNTRSTLLLTSHFARAFTGLRGTPPARPGDRQEASGPLDEHATGRVFWTTSGQIHGPMVGEVAYAASKAALAGLTATAAAELLPHGIVLNTVDPGPVNTGYLDPESTDRDPEVIGRVLAATPFGRFGEPADPARLVGWLASDGGRWIVGQVITSDGGFSLGTGG</sequence>